<keyword evidence="1" id="KW-0472">Membrane</keyword>
<dbReference type="Proteomes" id="UP000067625">
    <property type="component" value="Chromosome"/>
</dbReference>
<accession>A0A0M4FMA8</accession>
<evidence type="ECO:0000313" key="4">
    <source>
        <dbReference type="Proteomes" id="UP000067625"/>
    </source>
</evidence>
<protein>
    <recommendedName>
        <fullName evidence="2">Uncharacterized protein YyaB-like PH domain-containing protein</fullName>
    </recommendedName>
</protein>
<dbReference type="GO" id="GO:0030153">
    <property type="term" value="P:bacteriocin immunity"/>
    <property type="evidence" value="ECO:0007669"/>
    <property type="project" value="InterPro"/>
</dbReference>
<proteinExistence type="predicted"/>
<sequence length="143" mass="16774">MVYHSKPDVFFITFIFLLIWIMGFIFLVPFITSFTTLIIISTIFIISAIFLWWYAVSIKYVFYEDYLLIKGGPFQNKIPYQSIIKVAPTSDKLTGYQISSTDKGLELFYQRESHGSIKISPRDKMKFINELKKRCPNVQIPHN</sequence>
<dbReference type="EMBL" id="CP012600">
    <property type="protein sequence ID" value="ALC83417.1"/>
    <property type="molecule type" value="Genomic_DNA"/>
</dbReference>
<dbReference type="PATRIC" id="fig|1441095.3.peg.4217"/>
<organism evidence="3 4">
    <name type="scientific">Bacillus gobiensis</name>
    <dbReference type="NCBI Taxonomy" id="1441095"/>
    <lineage>
        <taxon>Bacteria</taxon>
        <taxon>Bacillati</taxon>
        <taxon>Bacillota</taxon>
        <taxon>Bacilli</taxon>
        <taxon>Bacillales</taxon>
        <taxon>Bacillaceae</taxon>
        <taxon>Bacillus</taxon>
    </lineage>
</organism>
<gene>
    <name evidence="3" type="ORF">AM592_19105</name>
</gene>
<keyword evidence="1" id="KW-1133">Transmembrane helix</keyword>
<evidence type="ECO:0000313" key="3">
    <source>
        <dbReference type="EMBL" id="ALC83417.1"/>
    </source>
</evidence>
<dbReference type="RefSeq" id="WP_053605260.1">
    <property type="nucleotide sequence ID" value="NZ_CP012600.1"/>
</dbReference>
<feature type="domain" description="Uncharacterized protein YyaB-like PH" evidence="2">
    <location>
        <begin position="58"/>
        <end position="135"/>
    </location>
</feature>
<keyword evidence="4" id="KW-1185">Reference proteome</keyword>
<reference evidence="3 4" key="2">
    <citation type="journal article" date="2016" name="Int. J. Syst. Evol. Microbiol.">
        <title>Bacillus gobiensis sp. nov., isolated from a soil sample.</title>
        <authorList>
            <person name="Liu B."/>
            <person name="Liu G.H."/>
            <person name="Cetin S."/>
            <person name="Schumann P."/>
            <person name="Pan Z.Z."/>
            <person name="Chen Q.Q."/>
        </authorList>
    </citation>
    <scope>NUCLEOTIDE SEQUENCE [LARGE SCALE GENOMIC DNA]</scope>
    <source>
        <strain evidence="3 4">FJAT-4402</strain>
    </source>
</reference>
<dbReference type="Pfam" id="PF06713">
    <property type="entry name" value="bPH_4"/>
    <property type="match status" value="1"/>
</dbReference>
<evidence type="ECO:0000259" key="2">
    <source>
        <dbReference type="Pfam" id="PF06713"/>
    </source>
</evidence>
<name>A0A0M4FMA8_9BACI</name>
<dbReference type="OrthoDB" id="2436858at2"/>
<dbReference type="InterPro" id="IPR009589">
    <property type="entry name" value="PH_YyaB-like"/>
</dbReference>
<feature type="transmembrane region" description="Helical" evidence="1">
    <location>
        <begin position="9"/>
        <end position="31"/>
    </location>
</feature>
<keyword evidence="1" id="KW-0812">Transmembrane</keyword>
<reference evidence="4" key="1">
    <citation type="submission" date="2015-08" db="EMBL/GenBank/DDBJ databases">
        <title>Genome sequencing project for genomic taxonomy and phylogenomics of Bacillus-like bacteria.</title>
        <authorList>
            <person name="Liu B."/>
            <person name="Wang J."/>
            <person name="Zhu Y."/>
            <person name="Liu G."/>
            <person name="Chen Q."/>
            <person name="Chen Z."/>
            <person name="Lan J."/>
            <person name="Che J."/>
            <person name="Ge C."/>
            <person name="Shi H."/>
            <person name="Pan Z."/>
            <person name="Liu X."/>
        </authorList>
    </citation>
    <scope>NUCLEOTIDE SEQUENCE [LARGE SCALE GENOMIC DNA]</scope>
    <source>
        <strain evidence="4">FJAT-4402</strain>
    </source>
</reference>
<dbReference type="STRING" id="1441095.AM592_19105"/>
<dbReference type="AlphaFoldDB" id="A0A0M4FMA8"/>
<feature type="transmembrane region" description="Helical" evidence="1">
    <location>
        <begin position="37"/>
        <end position="56"/>
    </location>
</feature>
<evidence type="ECO:0000256" key="1">
    <source>
        <dbReference type="SAM" id="Phobius"/>
    </source>
</evidence>